<protein>
    <recommendedName>
        <fullName evidence="2">Lipid A biosynthesis N-terminal domain-containing protein</fullName>
    </recommendedName>
</protein>
<dbReference type="Pfam" id="PF07578">
    <property type="entry name" value="LAB_N"/>
    <property type="match status" value="2"/>
</dbReference>
<feature type="transmembrane region" description="Helical" evidence="1">
    <location>
        <begin position="6"/>
        <end position="25"/>
    </location>
</feature>
<evidence type="ECO:0000259" key="2">
    <source>
        <dbReference type="SMART" id="SM01259"/>
    </source>
</evidence>
<keyword evidence="1" id="KW-0472">Membrane</keyword>
<dbReference type="AlphaFoldDB" id="A0A0C1JVF6"/>
<feature type="domain" description="Lipid A biosynthesis N-terminal" evidence="2">
    <location>
        <begin position="11"/>
        <end position="82"/>
    </location>
</feature>
<feature type="transmembrane region" description="Helical" evidence="1">
    <location>
        <begin position="37"/>
        <end position="55"/>
    </location>
</feature>
<sequence>MEDWRTFLYPLGFLSSIAFGARFIVQWLQSEKQHRSVVTPLFWYLSLTGNTLLAIHSFIQIQYHICLVQVCNGVISWRNLNLMHPYRRQFTFQSVIKYLGIAFVLTTLAFFAQDYFLTQNGGWFRVPKAPWQSHSQVENSLWWHSLGTISYLLFSSRFWVQWWLAEKSHSSELPTSFWWLSLSGAILSIVYFSHIQDSVNLIGPLIGMVPYIRNLMLLKNTKIAAAK</sequence>
<keyword evidence="1" id="KW-0812">Transmembrane</keyword>
<gene>
    <name evidence="3" type="ORF">DB44_EC00280</name>
</gene>
<accession>A0A0C1JVF6</accession>
<evidence type="ECO:0000256" key="1">
    <source>
        <dbReference type="SAM" id="Phobius"/>
    </source>
</evidence>
<feature type="transmembrane region" description="Helical" evidence="1">
    <location>
        <begin position="201"/>
        <end position="218"/>
    </location>
</feature>
<feature type="domain" description="Lipid A biosynthesis N-terminal" evidence="2">
    <location>
        <begin position="146"/>
        <end position="217"/>
    </location>
</feature>
<name>A0A0C1JVF6_9BACT</name>
<dbReference type="RefSeq" id="WP_039359629.1">
    <property type="nucleotide sequence ID" value="NZ_JSAN01000101.1"/>
</dbReference>
<feature type="transmembrane region" description="Helical" evidence="1">
    <location>
        <begin position="177"/>
        <end position="195"/>
    </location>
</feature>
<dbReference type="GO" id="GO:0009245">
    <property type="term" value="P:lipid A biosynthetic process"/>
    <property type="evidence" value="ECO:0007669"/>
    <property type="project" value="InterPro"/>
</dbReference>
<feature type="transmembrane region" description="Helical" evidence="1">
    <location>
        <begin position="98"/>
        <end position="117"/>
    </location>
</feature>
<dbReference type="GO" id="GO:0016020">
    <property type="term" value="C:membrane"/>
    <property type="evidence" value="ECO:0007669"/>
    <property type="project" value="GOC"/>
</dbReference>
<reference evidence="3 4" key="1">
    <citation type="journal article" date="2014" name="Mol. Biol. Evol.">
        <title>Massive expansion of Ubiquitination-related gene families within the Chlamydiae.</title>
        <authorList>
            <person name="Domman D."/>
            <person name="Collingro A."/>
            <person name="Lagkouvardos I."/>
            <person name="Gehre L."/>
            <person name="Weinmaier T."/>
            <person name="Rattei T."/>
            <person name="Subtil A."/>
            <person name="Horn M."/>
        </authorList>
    </citation>
    <scope>NUCLEOTIDE SEQUENCE [LARGE SCALE GENOMIC DNA]</scope>
    <source>
        <strain evidence="3 4">EI2</strain>
    </source>
</reference>
<feature type="transmembrane region" description="Helical" evidence="1">
    <location>
        <begin position="141"/>
        <end position="165"/>
    </location>
</feature>
<keyword evidence="1" id="KW-1133">Transmembrane helix</keyword>
<dbReference type="GO" id="GO:0008915">
    <property type="term" value="F:lipid-A-disaccharide synthase activity"/>
    <property type="evidence" value="ECO:0007669"/>
    <property type="project" value="InterPro"/>
</dbReference>
<comment type="caution">
    <text evidence="3">The sequence shown here is derived from an EMBL/GenBank/DDBJ whole genome shotgun (WGS) entry which is preliminary data.</text>
</comment>
<dbReference type="InterPro" id="IPR011499">
    <property type="entry name" value="Lipid_A_biosynth_N"/>
</dbReference>
<dbReference type="EMBL" id="JSAN01000101">
    <property type="protein sequence ID" value="KIC71252.1"/>
    <property type="molecule type" value="Genomic_DNA"/>
</dbReference>
<evidence type="ECO:0000313" key="3">
    <source>
        <dbReference type="EMBL" id="KIC71252.1"/>
    </source>
</evidence>
<evidence type="ECO:0000313" key="4">
    <source>
        <dbReference type="Proteomes" id="UP000031465"/>
    </source>
</evidence>
<dbReference type="Proteomes" id="UP000031465">
    <property type="component" value="Unassembled WGS sequence"/>
</dbReference>
<dbReference type="SMART" id="SM01259">
    <property type="entry name" value="LAB_N"/>
    <property type="match status" value="2"/>
</dbReference>
<organism evidence="3 4">
    <name type="scientific">Candidatus Protochlamydia amoebophila</name>
    <dbReference type="NCBI Taxonomy" id="362787"/>
    <lineage>
        <taxon>Bacteria</taxon>
        <taxon>Pseudomonadati</taxon>
        <taxon>Chlamydiota</taxon>
        <taxon>Chlamydiia</taxon>
        <taxon>Parachlamydiales</taxon>
        <taxon>Parachlamydiaceae</taxon>
        <taxon>Candidatus Protochlamydia</taxon>
    </lineage>
</organism>
<proteinExistence type="predicted"/>
<dbReference type="PATRIC" id="fig|362787.3.peg.1593"/>